<evidence type="ECO:0000256" key="6">
    <source>
        <dbReference type="PROSITE-ProRule" id="PRU01091"/>
    </source>
</evidence>
<dbReference type="InterPro" id="IPR039420">
    <property type="entry name" value="WalR-like"/>
</dbReference>
<organism evidence="8 9">
    <name type="scientific">Pontimonas salivibrio</name>
    <dbReference type="NCBI Taxonomy" id="1159327"/>
    <lineage>
        <taxon>Bacteria</taxon>
        <taxon>Bacillati</taxon>
        <taxon>Actinomycetota</taxon>
        <taxon>Actinomycetes</taxon>
        <taxon>Micrococcales</taxon>
        <taxon>Microbacteriaceae</taxon>
        <taxon>Pontimonas</taxon>
    </lineage>
</organism>
<keyword evidence="5" id="KW-0804">Transcription</keyword>
<gene>
    <name evidence="8" type="ORF">C3B54_11284</name>
</gene>
<dbReference type="KEGG" id="psai:C3B54_11284"/>
<evidence type="ECO:0000313" key="8">
    <source>
        <dbReference type="EMBL" id="AVG23282.1"/>
    </source>
</evidence>
<keyword evidence="4 6" id="KW-0238">DNA-binding</keyword>
<reference evidence="8 9" key="1">
    <citation type="submission" date="2018-02" db="EMBL/GenBank/DDBJ databases">
        <title>Complete genome of the streamlined marine actinobacterium Pontimonas salivibrio CL-TW6 adapted to coastal planktonic lifestype.</title>
        <authorList>
            <person name="Cho B.C."/>
            <person name="Hardies S.C."/>
            <person name="Jang G.I."/>
            <person name="Hwang C.Y."/>
        </authorList>
    </citation>
    <scope>NUCLEOTIDE SEQUENCE [LARGE SCALE GENOMIC DNA]</scope>
    <source>
        <strain evidence="8 9">CL-TW6</strain>
    </source>
</reference>
<keyword evidence="3" id="KW-0805">Transcription regulation</keyword>
<dbReference type="RefSeq" id="WP_104912916.1">
    <property type="nucleotide sequence ID" value="NZ_CP026923.1"/>
</dbReference>
<evidence type="ECO:0000313" key="9">
    <source>
        <dbReference type="Proteomes" id="UP000243077"/>
    </source>
</evidence>
<dbReference type="PANTHER" id="PTHR48111">
    <property type="entry name" value="REGULATOR OF RPOS"/>
    <property type="match status" value="1"/>
</dbReference>
<accession>A0A2L2BNT6</accession>
<dbReference type="GO" id="GO:0006355">
    <property type="term" value="P:regulation of DNA-templated transcription"/>
    <property type="evidence" value="ECO:0007669"/>
    <property type="project" value="InterPro"/>
</dbReference>
<dbReference type="InterPro" id="IPR001867">
    <property type="entry name" value="OmpR/PhoB-type_DNA-bd"/>
</dbReference>
<dbReference type="GO" id="GO:0000976">
    <property type="term" value="F:transcription cis-regulatory region binding"/>
    <property type="evidence" value="ECO:0007669"/>
    <property type="project" value="TreeGrafter"/>
</dbReference>
<dbReference type="OrthoDB" id="8927943at2"/>
<sequence length="205" mass="22539">MDSPTNRDKTARGFALYVGLDEDAAKAAGVPLADLVQLLKDRLAQSVPEAKTHATIALAPRGTPGDDLELVRLALHDPGKLQALTTRQQEEDEPDGVVIDISRKKVIIGGNLTGLTFLEFELLQFLVLREGQSVARQAIIDHLWGLESGDAPNERTIDVYVRRLRQKLEPYPDIVRTVRGQGYRFDRHADVVIVFGQGPSPDVGV</sequence>
<dbReference type="PANTHER" id="PTHR48111:SF1">
    <property type="entry name" value="TWO-COMPONENT RESPONSE REGULATOR ORR33"/>
    <property type="match status" value="1"/>
</dbReference>
<dbReference type="GO" id="GO:0000156">
    <property type="term" value="F:phosphorelay response regulator activity"/>
    <property type="evidence" value="ECO:0007669"/>
    <property type="project" value="TreeGrafter"/>
</dbReference>
<feature type="DNA-binding region" description="OmpR/PhoB-type" evidence="6">
    <location>
        <begin position="89"/>
        <end position="187"/>
    </location>
</feature>
<dbReference type="InterPro" id="IPR036388">
    <property type="entry name" value="WH-like_DNA-bd_sf"/>
</dbReference>
<keyword evidence="2" id="KW-0902">Two-component regulatory system</keyword>
<dbReference type="SUPFAM" id="SSF46894">
    <property type="entry name" value="C-terminal effector domain of the bipartite response regulators"/>
    <property type="match status" value="1"/>
</dbReference>
<dbReference type="Pfam" id="PF00486">
    <property type="entry name" value="Trans_reg_C"/>
    <property type="match status" value="1"/>
</dbReference>
<evidence type="ECO:0000256" key="1">
    <source>
        <dbReference type="ARBA" id="ARBA00022553"/>
    </source>
</evidence>
<dbReference type="SMART" id="SM00862">
    <property type="entry name" value="Trans_reg_C"/>
    <property type="match status" value="1"/>
</dbReference>
<dbReference type="Proteomes" id="UP000243077">
    <property type="component" value="Chromosome"/>
</dbReference>
<evidence type="ECO:0000259" key="7">
    <source>
        <dbReference type="PROSITE" id="PS51755"/>
    </source>
</evidence>
<evidence type="ECO:0000256" key="5">
    <source>
        <dbReference type="ARBA" id="ARBA00023163"/>
    </source>
</evidence>
<name>A0A2L2BNT6_9MICO</name>
<feature type="domain" description="OmpR/PhoB-type" evidence="7">
    <location>
        <begin position="89"/>
        <end position="187"/>
    </location>
</feature>
<dbReference type="EMBL" id="CP026923">
    <property type="protein sequence ID" value="AVG23282.1"/>
    <property type="molecule type" value="Genomic_DNA"/>
</dbReference>
<dbReference type="GO" id="GO:0032993">
    <property type="term" value="C:protein-DNA complex"/>
    <property type="evidence" value="ECO:0007669"/>
    <property type="project" value="TreeGrafter"/>
</dbReference>
<evidence type="ECO:0000256" key="2">
    <source>
        <dbReference type="ARBA" id="ARBA00023012"/>
    </source>
</evidence>
<dbReference type="PROSITE" id="PS51755">
    <property type="entry name" value="OMPR_PHOB"/>
    <property type="match status" value="1"/>
</dbReference>
<dbReference type="Gene3D" id="1.10.10.10">
    <property type="entry name" value="Winged helix-like DNA-binding domain superfamily/Winged helix DNA-binding domain"/>
    <property type="match status" value="1"/>
</dbReference>
<dbReference type="CDD" id="cd00383">
    <property type="entry name" value="trans_reg_C"/>
    <property type="match status" value="1"/>
</dbReference>
<keyword evidence="1" id="KW-0597">Phosphoprotein</keyword>
<protein>
    <submittedName>
        <fullName evidence="8">Transcription factor</fullName>
    </submittedName>
</protein>
<keyword evidence="9" id="KW-1185">Reference proteome</keyword>
<dbReference type="GO" id="GO:0005829">
    <property type="term" value="C:cytosol"/>
    <property type="evidence" value="ECO:0007669"/>
    <property type="project" value="TreeGrafter"/>
</dbReference>
<proteinExistence type="predicted"/>
<dbReference type="AlphaFoldDB" id="A0A2L2BNT6"/>
<evidence type="ECO:0000256" key="4">
    <source>
        <dbReference type="ARBA" id="ARBA00023125"/>
    </source>
</evidence>
<dbReference type="InterPro" id="IPR016032">
    <property type="entry name" value="Sig_transdc_resp-reg_C-effctor"/>
</dbReference>
<evidence type="ECO:0000256" key="3">
    <source>
        <dbReference type="ARBA" id="ARBA00023015"/>
    </source>
</evidence>